<dbReference type="PRINTS" id="PR00070">
    <property type="entry name" value="DHFR"/>
</dbReference>
<reference evidence="10 11" key="2">
    <citation type="journal article" date="2014" name="Curr. Biol.">
        <title>Symbiont-Supplemented Maternal Investment Underpinning Host's Ecological Adaptation.</title>
        <authorList>
            <person name="Kaiwa N."/>
            <person name="Hosokawa T."/>
            <person name="Nikoh N."/>
            <person name="Tanahashi M."/>
            <person name="Moriyama M."/>
            <person name="Meng X.Y."/>
            <person name="Maeda T."/>
            <person name="Yamaguchi K."/>
            <person name="Shigenobu S."/>
            <person name="Ito M."/>
            <person name="Fukatsu T."/>
        </authorList>
    </citation>
    <scope>NUCLEOTIDE SEQUENCE [LARGE SCALE GENOMIC DNA]</scope>
    <source>
        <strain evidence="10 11">UwTKB</strain>
    </source>
</reference>
<name>A0A090AM99_9ENTR</name>
<reference evidence="11" key="1">
    <citation type="submission" date="2013-11" db="EMBL/GenBank/DDBJ databases">
        <title>Symbiont-containing voluminous jelly as an extraordinary maternal gift for overwintering insect nymphs.</title>
        <authorList>
            <person name="Kaiwa N."/>
            <person name="Hosokawa T."/>
            <person name="Nikoh N."/>
            <person name="Meng X.Y."/>
            <person name="Tanahashi M."/>
            <person name="Moriyama M."/>
            <person name="Maeda T."/>
            <person name="Yamaguchi K."/>
            <person name="Shigenobu S."/>
            <person name="Ito M."/>
            <person name="Fukatsu T."/>
        </authorList>
    </citation>
    <scope>NUCLEOTIDE SEQUENCE [LARGE SCALE GENOMIC DNA]</scope>
    <source>
        <strain evidence="11">UwTKB</strain>
    </source>
</reference>
<dbReference type="Proteomes" id="UP000031627">
    <property type="component" value="Chromosome"/>
</dbReference>
<protein>
    <recommendedName>
        <fullName evidence="3 8">Dihydrofolate reductase</fullName>
        <ecNumber evidence="3 8">1.5.1.3</ecNumber>
    </recommendedName>
</protein>
<dbReference type="CDD" id="cd00209">
    <property type="entry name" value="DHFR"/>
    <property type="match status" value="1"/>
</dbReference>
<dbReference type="AlphaFoldDB" id="A0A090AM99"/>
<dbReference type="GO" id="GO:0046654">
    <property type="term" value="P:tetrahydrofolate biosynthetic process"/>
    <property type="evidence" value="ECO:0007669"/>
    <property type="project" value="UniProtKB-UniPathway"/>
</dbReference>
<dbReference type="HOGENOM" id="CLU_043966_5_1_6"/>
<organism evidence="10 11">
    <name type="scientific">Candidatus Tachikawaea gelatinosa</name>
    <dbReference type="NCBI Taxonomy" id="1410383"/>
    <lineage>
        <taxon>Bacteria</taxon>
        <taxon>Pseudomonadati</taxon>
        <taxon>Pseudomonadota</taxon>
        <taxon>Gammaproteobacteria</taxon>
        <taxon>Enterobacterales</taxon>
        <taxon>Enterobacteriaceae</taxon>
        <taxon>Candidatus Tachikawaea</taxon>
    </lineage>
</organism>
<dbReference type="UniPathway" id="UPA00077">
    <property type="reaction ID" value="UER00158"/>
</dbReference>
<dbReference type="SUPFAM" id="SSF53597">
    <property type="entry name" value="Dihydrofolate reductase-like"/>
    <property type="match status" value="1"/>
</dbReference>
<dbReference type="InterPro" id="IPR012259">
    <property type="entry name" value="DHFR"/>
</dbReference>
<sequence>MISLIAALTKNYIIGIHNTIPWYIPEDLLWFKRNTINKPIIMGRLTFESIGYPLKNRINIVVSRKKLINFNEVIWVKSIEEAITLVKHEEEAIVIGGGLIYDQMLRYANRLYLTHINFETFGDTYFPIYNSKNWKVTFRKLCSNFKNKNINYYFEILDR</sequence>
<evidence type="ECO:0000256" key="4">
    <source>
        <dbReference type="ARBA" id="ARBA00022563"/>
    </source>
</evidence>
<dbReference type="Gene3D" id="3.40.430.10">
    <property type="entry name" value="Dihydrofolate Reductase, subunit A"/>
    <property type="match status" value="1"/>
</dbReference>
<dbReference type="GO" id="GO:0006730">
    <property type="term" value="P:one-carbon metabolic process"/>
    <property type="evidence" value="ECO:0007669"/>
    <property type="project" value="UniProtKB-KW"/>
</dbReference>
<accession>A0A090AM99</accession>
<dbReference type="NCBIfam" id="NF008037">
    <property type="entry name" value="PRK10769.1"/>
    <property type="match status" value="1"/>
</dbReference>
<keyword evidence="11" id="KW-1185">Reference proteome</keyword>
<dbReference type="KEGG" id="sbw:TGUWTKB_5630"/>
<dbReference type="PANTHER" id="PTHR48069">
    <property type="entry name" value="DIHYDROFOLATE REDUCTASE"/>
    <property type="match status" value="1"/>
</dbReference>
<dbReference type="EC" id="1.5.1.3" evidence="3 8"/>
<dbReference type="GO" id="GO:0004146">
    <property type="term" value="F:dihydrofolate reductase activity"/>
    <property type="evidence" value="ECO:0007669"/>
    <property type="project" value="UniProtKB-EC"/>
</dbReference>
<keyword evidence="6 8" id="KW-0560">Oxidoreductase</keyword>
<evidence type="ECO:0000256" key="6">
    <source>
        <dbReference type="ARBA" id="ARBA00023002"/>
    </source>
</evidence>
<comment type="function">
    <text evidence="7 8">Key enzyme in folate metabolism. Catalyzes an essential reaction for de novo glycine and purine synthesis, and for DNA precursor synthesis.</text>
</comment>
<dbReference type="FunFam" id="3.40.430.10:FF:000001">
    <property type="entry name" value="Dihydrofolate reductase"/>
    <property type="match status" value="1"/>
</dbReference>
<gene>
    <name evidence="10" type="primary">folA</name>
    <name evidence="10" type="ORF">TGUWTKB_5630</name>
</gene>
<comment type="catalytic activity">
    <reaction evidence="8">
        <text>(6S)-5,6,7,8-tetrahydrofolate + NADP(+) = 7,8-dihydrofolate + NADPH + H(+)</text>
        <dbReference type="Rhea" id="RHEA:15009"/>
        <dbReference type="ChEBI" id="CHEBI:15378"/>
        <dbReference type="ChEBI" id="CHEBI:57451"/>
        <dbReference type="ChEBI" id="CHEBI:57453"/>
        <dbReference type="ChEBI" id="CHEBI:57783"/>
        <dbReference type="ChEBI" id="CHEBI:58349"/>
        <dbReference type="EC" id="1.5.1.3"/>
    </reaction>
</comment>
<dbReference type="InterPro" id="IPR024072">
    <property type="entry name" value="DHFR-like_dom_sf"/>
</dbReference>
<dbReference type="PIRSF" id="PIRSF000194">
    <property type="entry name" value="DHFR"/>
    <property type="match status" value="1"/>
</dbReference>
<keyword evidence="4 8" id="KW-0554">One-carbon metabolism</keyword>
<comment type="similarity">
    <text evidence="2 8">Belongs to the dihydrofolate reductase family.</text>
</comment>
<dbReference type="PANTHER" id="PTHR48069:SF3">
    <property type="entry name" value="DIHYDROFOLATE REDUCTASE"/>
    <property type="match status" value="1"/>
</dbReference>
<evidence type="ECO:0000256" key="3">
    <source>
        <dbReference type="ARBA" id="ARBA00012856"/>
    </source>
</evidence>
<evidence type="ECO:0000256" key="2">
    <source>
        <dbReference type="ARBA" id="ARBA00009539"/>
    </source>
</evidence>
<evidence type="ECO:0000256" key="1">
    <source>
        <dbReference type="ARBA" id="ARBA00004903"/>
    </source>
</evidence>
<evidence type="ECO:0000256" key="7">
    <source>
        <dbReference type="ARBA" id="ARBA00025067"/>
    </source>
</evidence>
<evidence type="ECO:0000313" key="11">
    <source>
        <dbReference type="Proteomes" id="UP000031627"/>
    </source>
</evidence>
<dbReference type="RefSeq" id="WP_041063357.1">
    <property type="nucleotide sequence ID" value="NZ_AP014521.1"/>
</dbReference>
<evidence type="ECO:0000313" key="10">
    <source>
        <dbReference type="EMBL" id="BAP58789.1"/>
    </source>
</evidence>
<feature type="domain" description="DHFR" evidence="9">
    <location>
        <begin position="1"/>
        <end position="159"/>
    </location>
</feature>
<keyword evidence="5 8" id="KW-0521">NADP</keyword>
<dbReference type="GO" id="GO:0046452">
    <property type="term" value="P:dihydrofolate metabolic process"/>
    <property type="evidence" value="ECO:0007669"/>
    <property type="project" value="TreeGrafter"/>
</dbReference>
<proteinExistence type="inferred from homology"/>
<dbReference type="EMBL" id="AP014521">
    <property type="protein sequence ID" value="BAP58789.1"/>
    <property type="molecule type" value="Genomic_DNA"/>
</dbReference>
<dbReference type="GO" id="GO:0070401">
    <property type="term" value="F:NADP+ binding"/>
    <property type="evidence" value="ECO:0007669"/>
    <property type="project" value="UniProtKB-ARBA"/>
</dbReference>
<dbReference type="GO" id="GO:0005829">
    <property type="term" value="C:cytosol"/>
    <property type="evidence" value="ECO:0007669"/>
    <property type="project" value="TreeGrafter"/>
</dbReference>
<dbReference type="PROSITE" id="PS51330">
    <property type="entry name" value="DHFR_2"/>
    <property type="match status" value="1"/>
</dbReference>
<dbReference type="Pfam" id="PF00186">
    <property type="entry name" value="DHFR_1"/>
    <property type="match status" value="1"/>
</dbReference>
<comment type="pathway">
    <text evidence="1 8">Cofactor biosynthesis; tetrahydrofolate biosynthesis; 5,6,7,8-tetrahydrofolate from 7,8-dihydrofolate: step 1/1.</text>
</comment>
<dbReference type="GO" id="GO:0046655">
    <property type="term" value="P:folic acid metabolic process"/>
    <property type="evidence" value="ECO:0007669"/>
    <property type="project" value="TreeGrafter"/>
</dbReference>
<dbReference type="OrthoDB" id="9804315at2"/>
<dbReference type="InterPro" id="IPR001796">
    <property type="entry name" value="DHFR_dom"/>
</dbReference>
<dbReference type="STRING" id="1410383.TGUWTKB_5630"/>
<evidence type="ECO:0000256" key="5">
    <source>
        <dbReference type="ARBA" id="ARBA00022857"/>
    </source>
</evidence>
<evidence type="ECO:0000256" key="8">
    <source>
        <dbReference type="PIRNR" id="PIRNR000194"/>
    </source>
</evidence>
<evidence type="ECO:0000259" key="9">
    <source>
        <dbReference type="PROSITE" id="PS51330"/>
    </source>
</evidence>